<name>A0A8H5EWG3_9AGAR</name>
<keyword evidence="2" id="KW-1185">Reference proteome</keyword>
<sequence>MPIHELIYFKPTEAVLADPTAALAPAIKFLSTVNGCSGLYFGPSEEDKDVAFIVIGMSELPTHHSLSHHNTNTPTTVWDTYDHHKAVIDTQGYPGIVGLADTIAGNSTMLHVPFRDAPEPALGAPTTEVAVFTLKPGKTIADVDAILASMMQEVGLEAKDDCVVGTWGQTREDAEKVVLFFGWASTKRHYEIVGQDKYKPLVGDLIGTVDIKYWHAPFKKFA</sequence>
<accession>A0A8H5EWG3</accession>
<dbReference type="Gene3D" id="3.30.70.100">
    <property type="match status" value="1"/>
</dbReference>
<evidence type="ECO:0000313" key="1">
    <source>
        <dbReference type="EMBL" id="KAF5314891.1"/>
    </source>
</evidence>
<proteinExistence type="predicted"/>
<organism evidence="1 2">
    <name type="scientific">Psilocybe cf. subviscida</name>
    <dbReference type="NCBI Taxonomy" id="2480587"/>
    <lineage>
        <taxon>Eukaryota</taxon>
        <taxon>Fungi</taxon>
        <taxon>Dikarya</taxon>
        <taxon>Basidiomycota</taxon>
        <taxon>Agaricomycotina</taxon>
        <taxon>Agaricomycetes</taxon>
        <taxon>Agaricomycetidae</taxon>
        <taxon>Agaricales</taxon>
        <taxon>Agaricineae</taxon>
        <taxon>Strophariaceae</taxon>
        <taxon>Psilocybe</taxon>
    </lineage>
</organism>
<reference evidence="1 2" key="1">
    <citation type="journal article" date="2020" name="ISME J.">
        <title>Uncovering the hidden diversity of litter-decomposition mechanisms in mushroom-forming fungi.</title>
        <authorList>
            <person name="Floudas D."/>
            <person name="Bentzer J."/>
            <person name="Ahren D."/>
            <person name="Johansson T."/>
            <person name="Persson P."/>
            <person name="Tunlid A."/>
        </authorList>
    </citation>
    <scope>NUCLEOTIDE SEQUENCE [LARGE SCALE GENOMIC DNA]</scope>
    <source>
        <strain evidence="1 2">CBS 101986</strain>
    </source>
</reference>
<evidence type="ECO:0000313" key="2">
    <source>
        <dbReference type="Proteomes" id="UP000567179"/>
    </source>
</evidence>
<evidence type="ECO:0008006" key="3">
    <source>
        <dbReference type="Google" id="ProtNLM"/>
    </source>
</evidence>
<gene>
    <name evidence="1" type="ORF">D9619_006966</name>
</gene>
<dbReference type="EMBL" id="JAACJJ010000043">
    <property type="protein sequence ID" value="KAF5314891.1"/>
    <property type="molecule type" value="Genomic_DNA"/>
</dbReference>
<comment type="caution">
    <text evidence="1">The sequence shown here is derived from an EMBL/GenBank/DDBJ whole genome shotgun (WGS) entry which is preliminary data.</text>
</comment>
<dbReference type="AlphaFoldDB" id="A0A8H5EWG3"/>
<protein>
    <recommendedName>
        <fullName evidence="3">ABM domain-containing protein</fullName>
    </recommendedName>
</protein>
<dbReference type="OrthoDB" id="3830579at2759"/>
<dbReference type="Proteomes" id="UP000567179">
    <property type="component" value="Unassembled WGS sequence"/>
</dbReference>